<keyword evidence="1" id="KW-1133">Transmembrane helix</keyword>
<evidence type="ECO:0000256" key="1">
    <source>
        <dbReference type="SAM" id="Phobius"/>
    </source>
</evidence>
<comment type="caution">
    <text evidence="2">The sequence shown here is derived from an EMBL/GenBank/DDBJ whole genome shotgun (WGS) entry which is preliminary data.</text>
</comment>
<organism evidence="2 3">
    <name type="scientific">Triangularia setosa</name>
    <dbReference type="NCBI Taxonomy" id="2587417"/>
    <lineage>
        <taxon>Eukaryota</taxon>
        <taxon>Fungi</taxon>
        <taxon>Dikarya</taxon>
        <taxon>Ascomycota</taxon>
        <taxon>Pezizomycotina</taxon>
        <taxon>Sordariomycetes</taxon>
        <taxon>Sordariomycetidae</taxon>
        <taxon>Sordariales</taxon>
        <taxon>Podosporaceae</taxon>
        <taxon>Triangularia</taxon>
    </lineage>
</organism>
<dbReference type="PANTHER" id="PTHR39605:SF1">
    <property type="entry name" value="MAJOR FACILITATOR SUPERFAMILY (MFS) PROFILE DOMAIN-CONTAINING PROTEIN"/>
    <property type="match status" value="1"/>
</dbReference>
<protein>
    <submittedName>
        <fullName evidence="2">Uncharacterized protein</fullName>
    </submittedName>
</protein>
<gene>
    <name evidence="2" type="ORF">QBC36DRAFT_324314</name>
</gene>
<accession>A0AAN6WDP4</accession>
<reference evidence="2" key="2">
    <citation type="submission" date="2023-05" db="EMBL/GenBank/DDBJ databases">
        <authorList>
            <consortium name="Lawrence Berkeley National Laboratory"/>
            <person name="Steindorff A."/>
            <person name="Hensen N."/>
            <person name="Bonometti L."/>
            <person name="Westerberg I."/>
            <person name="Brannstrom I.O."/>
            <person name="Guillou S."/>
            <person name="Cros-Aarteil S."/>
            <person name="Calhoun S."/>
            <person name="Haridas S."/>
            <person name="Kuo A."/>
            <person name="Mondo S."/>
            <person name="Pangilinan J."/>
            <person name="Riley R."/>
            <person name="Labutti K."/>
            <person name="Andreopoulos B."/>
            <person name="Lipzen A."/>
            <person name="Chen C."/>
            <person name="Yanf M."/>
            <person name="Daum C."/>
            <person name="Ng V."/>
            <person name="Clum A."/>
            <person name="Ohm R."/>
            <person name="Martin F."/>
            <person name="Silar P."/>
            <person name="Natvig D."/>
            <person name="Lalanne C."/>
            <person name="Gautier V."/>
            <person name="Ament-Velasquez S.L."/>
            <person name="Kruys A."/>
            <person name="Hutchinson M.I."/>
            <person name="Powell A.J."/>
            <person name="Barry K."/>
            <person name="Miller A.N."/>
            <person name="Grigoriev I.V."/>
            <person name="Debuchy R."/>
            <person name="Gladieux P."/>
            <person name="Thoren M.H."/>
            <person name="Johannesson H."/>
        </authorList>
    </citation>
    <scope>NUCLEOTIDE SEQUENCE</scope>
    <source>
        <strain evidence="2">CBS 892.96</strain>
    </source>
</reference>
<proteinExistence type="predicted"/>
<evidence type="ECO:0000313" key="2">
    <source>
        <dbReference type="EMBL" id="KAK4178662.1"/>
    </source>
</evidence>
<keyword evidence="1" id="KW-0472">Membrane</keyword>
<keyword evidence="3" id="KW-1185">Reference proteome</keyword>
<feature type="transmembrane region" description="Helical" evidence="1">
    <location>
        <begin position="20"/>
        <end position="46"/>
    </location>
</feature>
<dbReference type="Proteomes" id="UP001302321">
    <property type="component" value="Unassembled WGS sequence"/>
</dbReference>
<dbReference type="EMBL" id="MU866133">
    <property type="protein sequence ID" value="KAK4178662.1"/>
    <property type="molecule type" value="Genomic_DNA"/>
</dbReference>
<sequence length="184" mass="20029">MDTTISEMDAIAFLHTSSLLWLLAQSIPLLLWPSFITTLLTSANYYPSPHSSKNIETYLARSLGLTQLFFALVLLVLSGLLPLAPVGTTTTTSNSPYAQAAVLITTLYHTAAGIYSYTRYTATGGQVAYLIGCLGSGFLACVGLYVILFGDGKRLSRRTGADKSTSGWPFRNAEADKRKKTRRY</sequence>
<feature type="transmembrane region" description="Helical" evidence="1">
    <location>
        <begin position="58"/>
        <end position="77"/>
    </location>
</feature>
<dbReference type="PANTHER" id="PTHR39605">
    <property type="entry name" value="MAJOR FACILITATOR SUPERFAMILY (MFS) PROFILE DOMAIN-CONTAINING PROTEIN"/>
    <property type="match status" value="1"/>
</dbReference>
<evidence type="ECO:0000313" key="3">
    <source>
        <dbReference type="Proteomes" id="UP001302321"/>
    </source>
</evidence>
<reference evidence="2" key="1">
    <citation type="journal article" date="2023" name="Mol. Phylogenet. Evol.">
        <title>Genome-scale phylogeny and comparative genomics of the fungal order Sordariales.</title>
        <authorList>
            <person name="Hensen N."/>
            <person name="Bonometti L."/>
            <person name="Westerberg I."/>
            <person name="Brannstrom I.O."/>
            <person name="Guillou S."/>
            <person name="Cros-Aarteil S."/>
            <person name="Calhoun S."/>
            <person name="Haridas S."/>
            <person name="Kuo A."/>
            <person name="Mondo S."/>
            <person name="Pangilinan J."/>
            <person name="Riley R."/>
            <person name="LaButti K."/>
            <person name="Andreopoulos B."/>
            <person name="Lipzen A."/>
            <person name="Chen C."/>
            <person name="Yan M."/>
            <person name="Daum C."/>
            <person name="Ng V."/>
            <person name="Clum A."/>
            <person name="Steindorff A."/>
            <person name="Ohm R.A."/>
            <person name="Martin F."/>
            <person name="Silar P."/>
            <person name="Natvig D.O."/>
            <person name="Lalanne C."/>
            <person name="Gautier V."/>
            <person name="Ament-Velasquez S.L."/>
            <person name="Kruys A."/>
            <person name="Hutchinson M.I."/>
            <person name="Powell A.J."/>
            <person name="Barry K."/>
            <person name="Miller A.N."/>
            <person name="Grigoriev I.V."/>
            <person name="Debuchy R."/>
            <person name="Gladieux P."/>
            <person name="Hiltunen Thoren M."/>
            <person name="Johannesson H."/>
        </authorList>
    </citation>
    <scope>NUCLEOTIDE SEQUENCE</scope>
    <source>
        <strain evidence="2">CBS 892.96</strain>
    </source>
</reference>
<keyword evidence="1" id="KW-0812">Transmembrane</keyword>
<feature type="transmembrane region" description="Helical" evidence="1">
    <location>
        <begin position="127"/>
        <end position="148"/>
    </location>
</feature>
<dbReference type="AlphaFoldDB" id="A0AAN6WDP4"/>
<feature type="transmembrane region" description="Helical" evidence="1">
    <location>
        <begin position="97"/>
        <end position="115"/>
    </location>
</feature>
<name>A0AAN6WDP4_9PEZI</name>